<evidence type="ECO:0000313" key="2">
    <source>
        <dbReference type="Proteomes" id="UP000291144"/>
    </source>
</evidence>
<keyword evidence="2" id="KW-1185">Reference proteome</keyword>
<sequence>MLLAVGSRDDYGYGWLFGLVDPAPAVRAAALRRREADVSDWRDALDRCNAAYWANGGSFDFSDSPALRAARDQAEAAMREARGRGFAGILSEFITECRPFGRRDPTALRRLVPFAVLFLQWEVAYPQDWCSPWPPWGLKKDVLRGLASIEVPRDSRAALVELVVAAVRREHRCEDRGFVLLARRLDGPDLRNPVAQCLDSPDPIVGLRAGFLLDVLADPSMPATVASWKRWLASTAT</sequence>
<gene>
    <name evidence="1" type="ORF">E0H73_42030</name>
</gene>
<dbReference type="OrthoDB" id="3830751at2"/>
<name>A0A4R0JQC4_9ACTN</name>
<accession>A0A4R0JQC4</accession>
<organism evidence="1 2">
    <name type="scientific">Kribbella pittospori</name>
    <dbReference type="NCBI Taxonomy" id="722689"/>
    <lineage>
        <taxon>Bacteria</taxon>
        <taxon>Bacillati</taxon>
        <taxon>Actinomycetota</taxon>
        <taxon>Actinomycetes</taxon>
        <taxon>Propionibacteriales</taxon>
        <taxon>Kribbellaceae</taxon>
        <taxon>Kribbella</taxon>
    </lineage>
</organism>
<reference evidence="1 2" key="1">
    <citation type="submission" date="2019-02" db="EMBL/GenBank/DDBJ databases">
        <title>Kribbella capetownensis sp. nov. and Kribbella speibonae sp. nov., isolated from soil.</title>
        <authorList>
            <person name="Curtis S.M."/>
            <person name="Norton I."/>
            <person name="Everest G.J."/>
            <person name="Meyers P.R."/>
        </authorList>
    </citation>
    <scope>NUCLEOTIDE SEQUENCE [LARGE SCALE GENOMIC DNA]</scope>
    <source>
        <strain evidence="1 2">NRRL B-24813</strain>
    </source>
</reference>
<comment type="caution">
    <text evidence="1">The sequence shown here is derived from an EMBL/GenBank/DDBJ whole genome shotgun (WGS) entry which is preliminary data.</text>
</comment>
<evidence type="ECO:0000313" key="1">
    <source>
        <dbReference type="EMBL" id="TCC49533.1"/>
    </source>
</evidence>
<proteinExistence type="predicted"/>
<dbReference type="Proteomes" id="UP000291144">
    <property type="component" value="Unassembled WGS sequence"/>
</dbReference>
<dbReference type="AlphaFoldDB" id="A0A4R0JQC4"/>
<dbReference type="EMBL" id="SJKB01000026">
    <property type="protein sequence ID" value="TCC49533.1"/>
    <property type="molecule type" value="Genomic_DNA"/>
</dbReference>
<protein>
    <submittedName>
        <fullName evidence="1">Uncharacterized protein</fullName>
    </submittedName>
</protein>